<dbReference type="InterPro" id="IPR023296">
    <property type="entry name" value="Glyco_hydro_beta-prop_sf"/>
</dbReference>
<name>W7YRF2_9BACT</name>
<comment type="caution">
    <text evidence="1">The sequence shown here is derived from an EMBL/GenBank/DDBJ whole genome shotgun (WGS) entry which is preliminary data.</text>
</comment>
<proteinExistence type="predicted"/>
<keyword evidence="2" id="KW-1185">Reference proteome</keyword>
<dbReference type="eggNOG" id="COG1621">
    <property type="taxonomic scope" value="Bacteria"/>
</dbReference>
<sequence>MKSYLLILLSLTLFTSCIRQKEAKIPDTPFPYTVTQETGDREMSVAMKRSFKNYSAIHPRNNELYSQFKYTPLKGLDYHNHDGTITRRDPSKIIFENGQYYVWYTKRDTPVIPVGAKNAEKANDTIPSTDWDLSEIWYATSKDGFTWKEQGVAVPRPPKPIVAGALLPPPTY</sequence>
<protein>
    <submittedName>
        <fullName evidence="1">Uncharacterized protein</fullName>
    </submittedName>
</protein>
<gene>
    <name evidence="1" type="ORF">JCM21142_93762</name>
</gene>
<dbReference type="RefSeq" id="WP_200871428.1">
    <property type="nucleotide sequence ID" value="NZ_BAMD01000065.1"/>
</dbReference>
<dbReference type="SUPFAM" id="SSF75005">
    <property type="entry name" value="Arabinanase/levansucrase/invertase"/>
    <property type="match status" value="1"/>
</dbReference>
<reference evidence="1 2" key="1">
    <citation type="journal article" date="2014" name="Genome Announc.">
        <title>Draft Genome Sequence of Cytophaga fermentans JCM 21142T, a Facultative Anaerobe Isolated from Marine Mud.</title>
        <authorList>
            <person name="Starns D."/>
            <person name="Oshima K."/>
            <person name="Suda W."/>
            <person name="Iino T."/>
            <person name="Yuki M."/>
            <person name="Inoue J."/>
            <person name="Kitamura K."/>
            <person name="Iida T."/>
            <person name="Darby A."/>
            <person name="Hattori M."/>
            <person name="Ohkuma M."/>
        </authorList>
    </citation>
    <scope>NUCLEOTIDE SEQUENCE [LARGE SCALE GENOMIC DNA]</scope>
    <source>
        <strain evidence="1 2">JCM 21142</strain>
    </source>
</reference>
<dbReference type="Proteomes" id="UP000019402">
    <property type="component" value="Unassembled WGS sequence"/>
</dbReference>
<dbReference type="Gene3D" id="2.115.10.20">
    <property type="entry name" value="Glycosyl hydrolase domain, family 43"/>
    <property type="match status" value="1"/>
</dbReference>
<accession>W7YRF2</accession>
<evidence type="ECO:0000313" key="2">
    <source>
        <dbReference type="Proteomes" id="UP000019402"/>
    </source>
</evidence>
<evidence type="ECO:0000313" key="1">
    <source>
        <dbReference type="EMBL" id="GAF05039.1"/>
    </source>
</evidence>
<dbReference type="PROSITE" id="PS51257">
    <property type="entry name" value="PROKAR_LIPOPROTEIN"/>
    <property type="match status" value="1"/>
</dbReference>
<dbReference type="EMBL" id="BAMD01000065">
    <property type="protein sequence ID" value="GAF05039.1"/>
    <property type="molecule type" value="Genomic_DNA"/>
</dbReference>
<organism evidence="1 2">
    <name type="scientific">Saccharicrinis fermentans DSM 9555 = JCM 21142</name>
    <dbReference type="NCBI Taxonomy" id="869213"/>
    <lineage>
        <taxon>Bacteria</taxon>
        <taxon>Pseudomonadati</taxon>
        <taxon>Bacteroidota</taxon>
        <taxon>Bacteroidia</taxon>
        <taxon>Marinilabiliales</taxon>
        <taxon>Marinilabiliaceae</taxon>
        <taxon>Saccharicrinis</taxon>
    </lineage>
</organism>
<dbReference type="AlphaFoldDB" id="W7YRF2"/>